<protein>
    <recommendedName>
        <fullName evidence="5">FtsX-like permease family protein</fullName>
    </recommendedName>
</protein>
<feature type="transmembrane region" description="Helical" evidence="1">
    <location>
        <begin position="561"/>
        <end position="583"/>
    </location>
</feature>
<feature type="transmembrane region" description="Helical" evidence="1">
    <location>
        <begin position="172"/>
        <end position="195"/>
    </location>
</feature>
<evidence type="ECO:0000313" key="4">
    <source>
        <dbReference type="Proteomes" id="UP001597183"/>
    </source>
</evidence>
<dbReference type="EMBL" id="JBHTMK010000082">
    <property type="protein sequence ID" value="MFD1374359.1"/>
    <property type="molecule type" value="Genomic_DNA"/>
</dbReference>
<keyword evidence="4" id="KW-1185">Reference proteome</keyword>
<feature type="signal peptide" evidence="2">
    <location>
        <begin position="1"/>
        <end position="21"/>
    </location>
</feature>
<accession>A0ABW4AU88</accession>
<dbReference type="Proteomes" id="UP001597183">
    <property type="component" value="Unassembled WGS sequence"/>
</dbReference>
<reference evidence="4" key="1">
    <citation type="journal article" date="2019" name="Int. J. Syst. Evol. Microbiol.">
        <title>The Global Catalogue of Microorganisms (GCM) 10K type strain sequencing project: providing services to taxonomists for standard genome sequencing and annotation.</title>
        <authorList>
            <consortium name="The Broad Institute Genomics Platform"/>
            <consortium name="The Broad Institute Genome Sequencing Center for Infectious Disease"/>
            <person name="Wu L."/>
            <person name="Ma J."/>
        </authorList>
    </citation>
    <scope>NUCLEOTIDE SEQUENCE [LARGE SCALE GENOMIC DNA]</scope>
    <source>
        <strain evidence="4">CCM 7526</strain>
    </source>
</reference>
<feature type="transmembrane region" description="Helical" evidence="1">
    <location>
        <begin position="595"/>
        <end position="621"/>
    </location>
</feature>
<keyword evidence="1" id="KW-0812">Transmembrane</keyword>
<feature type="chain" id="PRO_5047187224" description="FtsX-like permease family protein" evidence="2">
    <location>
        <begin position="22"/>
        <end position="687"/>
    </location>
</feature>
<evidence type="ECO:0008006" key="5">
    <source>
        <dbReference type="Google" id="ProtNLM"/>
    </source>
</evidence>
<sequence>MLHKGIKFAYAVLLTVSAALAFIVVHHFDETTVAGTSYVVSFQRTDDGAPGPRVADMLDDLTRAHGVNVGRLYQHPRDERIRRVHLVVGDPEAQSSRWLAQGYPDFSRGAPVEMRPYREIVNIHPDGLYYVYGPEPAAVALAREFARLGYHGQVEPAFSPAGVVAYYGNGTLLWAFLVVGFVVILVVACAVTLNAKSYGIQRLHGQSYARILFRDLRQLAGFAAVAAVGTCSVTVTLLYLYNDLNQIGTYASVALSFAGVYVLAALLAHVVTLALVHDDEIVNAVKGEVTAAWASAGTYVLRIAAVALIFSVTTATIAAGFAVQEQRNRSRVWAAMGDAYHLRISSVIDDGQRGAAIDDRIGRWIRDADTRDEVVLAWLNRPGSRLAGTTGPDVLVVNDAYLLDHEIRTAADTPVRPAGDDHLRILSPQRYASDAARITAQVTTWATAQAARSGRGDLPGVRLEQLRDHQSVPVFVGSAGEGGPVLDDPVIVVVSGASGVIPDDEYTSAASRGEILVKDADRTMASLAAAGLDTYVPGVSAFAQEAADRYRDLRNQFGLQVFSLVAAVVVYLVTAAASSIVYCRRRAQTLYVKYLCGWSFLRTHGGILVFEGLLAVGMAVWSQHGTATAIARSTAPGAPPAPPGLLPLQGVEPLLAAGIAMPALALTVLVLVRINATFVRTHSASLS</sequence>
<evidence type="ECO:0000256" key="2">
    <source>
        <dbReference type="SAM" id="SignalP"/>
    </source>
</evidence>
<keyword evidence="2" id="KW-0732">Signal</keyword>
<organism evidence="3 4">
    <name type="scientific">Actinoplanes sichuanensis</name>
    <dbReference type="NCBI Taxonomy" id="512349"/>
    <lineage>
        <taxon>Bacteria</taxon>
        <taxon>Bacillati</taxon>
        <taxon>Actinomycetota</taxon>
        <taxon>Actinomycetes</taxon>
        <taxon>Micromonosporales</taxon>
        <taxon>Micromonosporaceae</taxon>
        <taxon>Actinoplanes</taxon>
    </lineage>
</organism>
<proteinExistence type="predicted"/>
<dbReference type="RefSeq" id="WP_317795742.1">
    <property type="nucleotide sequence ID" value="NZ_AP028461.1"/>
</dbReference>
<name>A0ABW4AU88_9ACTN</name>
<feature type="transmembrane region" description="Helical" evidence="1">
    <location>
        <begin position="253"/>
        <end position="276"/>
    </location>
</feature>
<keyword evidence="1" id="KW-1133">Transmembrane helix</keyword>
<evidence type="ECO:0000313" key="3">
    <source>
        <dbReference type="EMBL" id="MFD1374359.1"/>
    </source>
</evidence>
<keyword evidence="1" id="KW-0472">Membrane</keyword>
<gene>
    <name evidence="3" type="ORF">ACFQ5G_54290</name>
</gene>
<feature type="transmembrane region" description="Helical" evidence="1">
    <location>
        <begin position="654"/>
        <end position="672"/>
    </location>
</feature>
<comment type="caution">
    <text evidence="3">The sequence shown here is derived from an EMBL/GenBank/DDBJ whole genome shotgun (WGS) entry which is preliminary data.</text>
</comment>
<feature type="transmembrane region" description="Helical" evidence="1">
    <location>
        <begin position="216"/>
        <end position="241"/>
    </location>
</feature>
<evidence type="ECO:0000256" key="1">
    <source>
        <dbReference type="SAM" id="Phobius"/>
    </source>
</evidence>
<feature type="transmembrane region" description="Helical" evidence="1">
    <location>
        <begin position="299"/>
        <end position="323"/>
    </location>
</feature>